<dbReference type="PANTHER" id="PTHR42663:SF6">
    <property type="entry name" value="HYDROLASE C777.06C-RELATED"/>
    <property type="match status" value="1"/>
</dbReference>
<dbReference type="EMBL" id="CP000246">
    <property type="protein sequence ID" value="ABG83416.1"/>
    <property type="molecule type" value="Genomic_DNA"/>
</dbReference>
<accession>A0A0H2YRW2</accession>
<dbReference type="Pfam" id="PF12706">
    <property type="entry name" value="Lactamase_B_2"/>
    <property type="match status" value="1"/>
</dbReference>
<dbReference type="PANTHER" id="PTHR42663">
    <property type="entry name" value="HYDROLASE C777.06C-RELATED-RELATED"/>
    <property type="match status" value="1"/>
</dbReference>
<dbReference type="AlphaFoldDB" id="A0A0H2YRW2"/>
<keyword evidence="3" id="KW-1185">Reference proteome</keyword>
<organism evidence="2 3">
    <name type="scientific">Clostridium perfringens (strain ATCC 13124 / DSM 756 / JCM 1290 / NCIMB 6125 / NCTC 8237 / Type A)</name>
    <dbReference type="NCBI Taxonomy" id="195103"/>
    <lineage>
        <taxon>Bacteria</taxon>
        <taxon>Bacillati</taxon>
        <taxon>Bacillota</taxon>
        <taxon>Clostridia</taxon>
        <taxon>Eubacteriales</taxon>
        <taxon>Clostridiaceae</taxon>
        <taxon>Clostridium</taxon>
    </lineage>
</organism>
<dbReference type="HOGENOM" id="CLU_085057_0_0_9"/>
<dbReference type="Gene3D" id="3.60.15.10">
    <property type="entry name" value="Ribonuclease Z/Hydroxyacylglutathione hydrolase-like"/>
    <property type="match status" value="1"/>
</dbReference>
<evidence type="ECO:0000313" key="2">
    <source>
        <dbReference type="EMBL" id="ABG83416.1"/>
    </source>
</evidence>
<dbReference type="GeneID" id="93002741"/>
<evidence type="ECO:0000259" key="1">
    <source>
        <dbReference type="Pfam" id="PF12706"/>
    </source>
</evidence>
<sequence length="280" mass="32204">MKFRIVGSGGCVSLPKPLCNCEVCKEARSKGRSYSRCGCSLFLDDINLLVDTPEDITYGINYCDIKEIDRVLFSHVDPDHTLGMRVFEHLRLNWLELSCGKNCENPIEVFALEDVMKDINSIGFKFGSYLDYYENVRNLIKRKSVEDYIFIKNIKVSFIKVNHATVFVFEKEGKKLIYAPCDVKPFPESKLFLNADCLIIGNTIVGEVLKDGFILKEDNPLRDELFTIGDIEELKNKYNIKRVIITHLEEDWGKSYDDYVELEKGLDGIEFAYDGMKIEI</sequence>
<gene>
    <name evidence="2" type="ordered locus">CPF_0981</name>
</gene>
<dbReference type="Proteomes" id="UP000001823">
    <property type="component" value="Chromosome"/>
</dbReference>
<reference evidence="2 3" key="1">
    <citation type="journal article" date="2006" name="Genome Res.">
        <title>Skewed genomic variability in strains of the toxigenic bacterial pathogen, Clostridium perfringens.</title>
        <authorList>
            <person name="Myers G.S."/>
            <person name="Rasko D.A."/>
            <person name="Cheung J.K."/>
            <person name="Ravel J."/>
            <person name="Seshadri R."/>
            <person name="Deboy R.T."/>
            <person name="Ren Q."/>
            <person name="Varga J."/>
            <person name="Awad M.M."/>
            <person name="Brinkac L.M."/>
            <person name="Daugherty S.C."/>
            <person name="Haft D.H."/>
            <person name="Dodson R.J."/>
            <person name="Madupu R."/>
            <person name="Nelson W.C."/>
            <person name="Rosovitz M.J."/>
            <person name="Sullivan S.A."/>
            <person name="Khouri H."/>
            <person name="Dimitrov G.I."/>
            <person name="Watkins K.L."/>
            <person name="Mulligan S."/>
            <person name="Benton J."/>
            <person name="Radune D."/>
            <person name="Fisher D.J."/>
            <person name="Atkins H.S."/>
            <person name="Hiscox T."/>
            <person name="Jost B.H."/>
            <person name="Billington S.J."/>
            <person name="Songer J.G."/>
            <person name="McClane B.A."/>
            <person name="Titball R.W."/>
            <person name="Rood J.I."/>
            <person name="Melville S.B."/>
            <person name="Paulsen I.T."/>
        </authorList>
    </citation>
    <scope>NUCLEOTIDE SEQUENCE [LARGE SCALE GENOMIC DNA]</scope>
    <source>
        <strain evidence="3">ATCC 13124 / DSM 756 / JCM 1290 / NCIMB 6125 / NCTC 8237 / S 107 / Type A</strain>
    </source>
</reference>
<dbReference type="SUPFAM" id="SSF56281">
    <property type="entry name" value="Metallo-hydrolase/oxidoreductase"/>
    <property type="match status" value="1"/>
</dbReference>
<name>A0A0H2YRW2_CLOP1</name>
<dbReference type="eggNOG" id="COG1235">
    <property type="taxonomic scope" value="Bacteria"/>
</dbReference>
<proteinExistence type="predicted"/>
<dbReference type="STRING" id="195103.CPF_0981"/>
<dbReference type="PaxDb" id="195103-CPF_0981"/>
<feature type="domain" description="Metallo-beta-lactamase" evidence="1">
    <location>
        <begin position="64"/>
        <end position="247"/>
    </location>
</feature>
<dbReference type="RefSeq" id="WP_004457245.1">
    <property type="nucleotide sequence ID" value="NC_008261.1"/>
</dbReference>
<dbReference type="KEGG" id="cpf:CPF_0981"/>
<dbReference type="InterPro" id="IPR001279">
    <property type="entry name" value="Metallo-B-lactamas"/>
</dbReference>
<evidence type="ECO:0000313" key="3">
    <source>
        <dbReference type="Proteomes" id="UP000001823"/>
    </source>
</evidence>
<protein>
    <recommendedName>
        <fullName evidence="1">Metallo-beta-lactamase domain-containing protein</fullName>
    </recommendedName>
</protein>
<dbReference type="InterPro" id="IPR036866">
    <property type="entry name" value="RibonucZ/Hydroxyglut_hydro"/>
</dbReference>